<dbReference type="RefSeq" id="WP_235004997.1">
    <property type="nucleotide sequence ID" value="NZ_CADFGY010000046.1"/>
</dbReference>
<dbReference type="InterPro" id="IPR000639">
    <property type="entry name" value="Epox_hydrolase-like"/>
</dbReference>
<name>A0A1M6XIF2_9BURK</name>
<dbReference type="EMBL" id="FRAB01000056">
    <property type="protein sequence ID" value="SHL05747.1"/>
    <property type="molecule type" value="Genomic_DNA"/>
</dbReference>
<dbReference type="SUPFAM" id="SSF53474">
    <property type="entry name" value="alpha/beta-Hydrolases"/>
    <property type="match status" value="1"/>
</dbReference>
<sequence length="296" mass="33424">MNTEMENEAIDITHHTRRANGIRQHYLDAGSGPVVVLLHGFPETSFAWRHQIPVLARHYRVIAPDLRGYGETDKPGSGYDKRNMALDIVRLLDELGIGKVALVGHDRGARVATRLTKDHPERVDRLVVMDNVPTRVVAQNMNPQTARAYWFFLFHLVADLPETLIAGKEAEWLHHFFADWCYNPHTIEGADFETYVKAYKRPGAVRGAMADYRANAEDVAQDLVDADTKIACPTMALWGEDFYAVGGMFDMKAVWESMATDLRAEPIARCGHLPQEEQPERVNELLVDFLRGWTGA</sequence>
<dbReference type="PANTHER" id="PTHR43329">
    <property type="entry name" value="EPOXIDE HYDROLASE"/>
    <property type="match status" value="1"/>
</dbReference>
<dbReference type="InterPro" id="IPR029058">
    <property type="entry name" value="AB_hydrolase_fold"/>
</dbReference>
<dbReference type="Pfam" id="PF00561">
    <property type="entry name" value="Abhydrolase_1"/>
    <property type="match status" value="1"/>
</dbReference>
<dbReference type="InterPro" id="IPR000073">
    <property type="entry name" value="AB_hydrolase_1"/>
</dbReference>
<accession>A0A1M6XIF2</accession>
<evidence type="ECO:0000259" key="2">
    <source>
        <dbReference type="Pfam" id="PF00561"/>
    </source>
</evidence>
<dbReference type="GO" id="GO:0016787">
    <property type="term" value="F:hydrolase activity"/>
    <property type="evidence" value="ECO:0007669"/>
    <property type="project" value="UniProtKB-KW"/>
</dbReference>
<evidence type="ECO:0000313" key="4">
    <source>
        <dbReference type="Proteomes" id="UP000184395"/>
    </source>
</evidence>
<gene>
    <name evidence="3" type="ORF">SAMN05192548_105620</name>
</gene>
<feature type="domain" description="AB hydrolase-1" evidence="2">
    <location>
        <begin position="33"/>
        <end position="140"/>
    </location>
</feature>
<evidence type="ECO:0000313" key="3">
    <source>
        <dbReference type="EMBL" id="SHL05747.1"/>
    </source>
</evidence>
<dbReference type="Proteomes" id="UP000184395">
    <property type="component" value="Unassembled WGS sequence"/>
</dbReference>
<evidence type="ECO:0000256" key="1">
    <source>
        <dbReference type="ARBA" id="ARBA00022801"/>
    </source>
</evidence>
<dbReference type="PRINTS" id="PR00412">
    <property type="entry name" value="EPOXHYDRLASE"/>
</dbReference>
<proteinExistence type="predicted"/>
<dbReference type="STRING" id="169427.SAMN05192548_105620"/>
<dbReference type="Gene3D" id="3.40.50.1820">
    <property type="entry name" value="alpha/beta hydrolase"/>
    <property type="match status" value="1"/>
</dbReference>
<dbReference type="AlphaFoldDB" id="A0A1M6XIF2"/>
<dbReference type="PRINTS" id="PR00111">
    <property type="entry name" value="ABHYDROLASE"/>
</dbReference>
<protein>
    <submittedName>
        <fullName evidence="3">Pimeloyl-ACP methyl ester carboxylesterase</fullName>
    </submittedName>
</protein>
<organism evidence="3 4">
    <name type="scientific">Paraburkholderia terricola</name>
    <dbReference type="NCBI Taxonomy" id="169427"/>
    <lineage>
        <taxon>Bacteria</taxon>
        <taxon>Pseudomonadati</taxon>
        <taxon>Pseudomonadota</taxon>
        <taxon>Betaproteobacteria</taxon>
        <taxon>Burkholderiales</taxon>
        <taxon>Burkholderiaceae</taxon>
        <taxon>Paraburkholderia</taxon>
    </lineage>
</organism>
<keyword evidence="1" id="KW-0378">Hydrolase</keyword>
<reference evidence="3 4" key="1">
    <citation type="submission" date="2016-11" db="EMBL/GenBank/DDBJ databases">
        <authorList>
            <person name="Jaros S."/>
            <person name="Januszkiewicz K."/>
            <person name="Wedrychowicz H."/>
        </authorList>
    </citation>
    <scope>NUCLEOTIDE SEQUENCE [LARGE SCALE GENOMIC DNA]</scope>
    <source>
        <strain evidence="3 4">LMG 20594</strain>
    </source>
</reference>